<dbReference type="RefSeq" id="WP_085008280.1">
    <property type="nucleotide sequence ID" value="NZ_NAAD01000001.1"/>
</dbReference>
<keyword evidence="2" id="KW-1003">Cell membrane</keyword>
<protein>
    <submittedName>
        <fullName evidence="7">Formate hydrogenlyase</fullName>
    </submittedName>
</protein>
<proteinExistence type="predicted"/>
<dbReference type="GO" id="GO:0016829">
    <property type="term" value="F:lyase activity"/>
    <property type="evidence" value="ECO:0007669"/>
    <property type="project" value="UniProtKB-KW"/>
</dbReference>
<keyword evidence="8" id="KW-1185">Reference proteome</keyword>
<feature type="transmembrane region" description="Helical" evidence="6">
    <location>
        <begin position="101"/>
        <end position="119"/>
    </location>
</feature>
<dbReference type="PANTHER" id="PTHR38601:SF1">
    <property type="entry name" value="HYDROGENASE-4 COMPONENT E"/>
    <property type="match status" value="1"/>
</dbReference>
<reference evidence="7 8" key="1">
    <citation type="submission" date="2017-03" db="EMBL/GenBank/DDBJ databases">
        <title>Genome sequence of Geothermobacter sp. EPR-M, Deep-Sea Iron Reducer.</title>
        <authorList>
            <person name="Tully B."/>
            <person name="Savalia P."/>
            <person name="Abuyen K."/>
            <person name="Baughan C."/>
            <person name="Romero E."/>
            <person name="Ronkowski C."/>
            <person name="Torres B."/>
            <person name="Tremblay J."/>
            <person name="Trujillo A."/>
            <person name="Tyler M."/>
            <person name="Perez-Rodriguez I."/>
            <person name="Amend J."/>
        </authorList>
    </citation>
    <scope>NUCLEOTIDE SEQUENCE [LARGE SCALE GENOMIC DNA]</scope>
    <source>
        <strain evidence="7 8">EPR-M</strain>
    </source>
</reference>
<gene>
    <name evidence="7" type="ORF">B5V00_00155</name>
</gene>
<feature type="transmembrane region" description="Helical" evidence="6">
    <location>
        <begin position="185"/>
        <end position="203"/>
    </location>
</feature>
<evidence type="ECO:0000256" key="3">
    <source>
        <dbReference type="ARBA" id="ARBA00022692"/>
    </source>
</evidence>
<dbReference type="PANTHER" id="PTHR38601">
    <property type="entry name" value="HYDROGENASE-4 COMPONENT E"/>
    <property type="match status" value="1"/>
</dbReference>
<name>A0A1X0YDU4_9BACT</name>
<dbReference type="STRING" id="1969733.B5V00_00155"/>
<dbReference type="InterPro" id="IPR038730">
    <property type="entry name" value="HyfE-like"/>
</dbReference>
<comment type="caution">
    <text evidence="7">The sequence shown here is derived from an EMBL/GenBank/DDBJ whole genome shotgun (WGS) entry which is preliminary data.</text>
</comment>
<evidence type="ECO:0000313" key="7">
    <source>
        <dbReference type="EMBL" id="ORJ63316.1"/>
    </source>
</evidence>
<evidence type="ECO:0000256" key="1">
    <source>
        <dbReference type="ARBA" id="ARBA00004651"/>
    </source>
</evidence>
<evidence type="ECO:0000313" key="8">
    <source>
        <dbReference type="Proteomes" id="UP000193136"/>
    </source>
</evidence>
<evidence type="ECO:0000256" key="2">
    <source>
        <dbReference type="ARBA" id="ARBA00022475"/>
    </source>
</evidence>
<dbReference type="EMBL" id="NAAD01000001">
    <property type="protein sequence ID" value="ORJ63316.1"/>
    <property type="molecule type" value="Genomic_DNA"/>
</dbReference>
<evidence type="ECO:0000256" key="5">
    <source>
        <dbReference type="ARBA" id="ARBA00023136"/>
    </source>
</evidence>
<keyword evidence="5 6" id="KW-0472">Membrane</keyword>
<keyword evidence="7" id="KW-0456">Lyase</keyword>
<sequence>MSLTQLPLAEQFVLTLAALILFTSFLLLAQSRIVSLIHTFAWQGALLFIATCLMAVTSGRHHLFISAFMTLALKVFFIPWQLRRLVVRLDIRREVETVGNASLVMIGGGALVLFSYYVVQPIRELSFLATRNTIAISLAVILIGMLMIITRRKAVAQVIGFMSMENGLFFAAVVATYGMPMVVELGVAFDVLVAAILFGIFFFQLRSGIGSLDVDHLNRLHEVDR</sequence>
<feature type="transmembrane region" description="Helical" evidence="6">
    <location>
        <begin position="158"/>
        <end position="179"/>
    </location>
</feature>
<dbReference type="GO" id="GO:0005886">
    <property type="term" value="C:plasma membrane"/>
    <property type="evidence" value="ECO:0007669"/>
    <property type="project" value="UniProtKB-SubCell"/>
</dbReference>
<feature type="transmembrane region" description="Helical" evidence="6">
    <location>
        <begin position="12"/>
        <end position="29"/>
    </location>
</feature>
<comment type="subcellular location">
    <subcellularLocation>
        <location evidence="1">Cell membrane</location>
        <topology evidence="1">Multi-pass membrane protein</topology>
    </subcellularLocation>
</comment>
<organism evidence="7 8">
    <name type="scientific">Geothermobacter hydrogeniphilus</name>
    <dbReference type="NCBI Taxonomy" id="1969733"/>
    <lineage>
        <taxon>Bacteria</taxon>
        <taxon>Pseudomonadati</taxon>
        <taxon>Thermodesulfobacteriota</taxon>
        <taxon>Desulfuromonadia</taxon>
        <taxon>Desulfuromonadales</taxon>
        <taxon>Geothermobacteraceae</taxon>
        <taxon>Geothermobacter</taxon>
    </lineage>
</organism>
<dbReference type="OrthoDB" id="5298295at2"/>
<accession>A0A1X0YDU4</accession>
<dbReference type="AlphaFoldDB" id="A0A1X0YDU4"/>
<feature type="transmembrane region" description="Helical" evidence="6">
    <location>
        <begin position="62"/>
        <end position="80"/>
    </location>
</feature>
<keyword evidence="3 6" id="KW-0812">Transmembrane</keyword>
<feature type="transmembrane region" description="Helical" evidence="6">
    <location>
        <begin position="36"/>
        <end position="56"/>
    </location>
</feature>
<keyword evidence="4 6" id="KW-1133">Transmembrane helix</keyword>
<dbReference type="Proteomes" id="UP000193136">
    <property type="component" value="Unassembled WGS sequence"/>
</dbReference>
<evidence type="ECO:0000256" key="4">
    <source>
        <dbReference type="ARBA" id="ARBA00022989"/>
    </source>
</evidence>
<evidence type="ECO:0000256" key="6">
    <source>
        <dbReference type="SAM" id="Phobius"/>
    </source>
</evidence>
<feature type="transmembrane region" description="Helical" evidence="6">
    <location>
        <begin position="125"/>
        <end position="146"/>
    </location>
</feature>